<proteinExistence type="predicted"/>
<protein>
    <submittedName>
        <fullName evidence="1">Lipoprotein</fullName>
    </submittedName>
</protein>
<dbReference type="InterPro" id="IPR038765">
    <property type="entry name" value="Papain-like_cys_pep_sf"/>
</dbReference>
<dbReference type="SUPFAM" id="SSF54001">
    <property type="entry name" value="Cysteine proteinases"/>
    <property type="match status" value="1"/>
</dbReference>
<evidence type="ECO:0000313" key="2">
    <source>
        <dbReference type="Proteomes" id="UP000280036"/>
    </source>
</evidence>
<accession>A0A3P8KMD1</accession>
<gene>
    <name evidence="1" type="ORF">NCTC10126_00439</name>
</gene>
<name>A0A3P8KMD1_9BACT</name>
<dbReference type="Proteomes" id="UP000280036">
    <property type="component" value="Unassembled WGS sequence"/>
</dbReference>
<reference evidence="1 2" key="1">
    <citation type="submission" date="2018-12" db="EMBL/GenBank/DDBJ databases">
        <authorList>
            <consortium name="Pathogen Informatics"/>
        </authorList>
    </citation>
    <scope>NUCLEOTIDE SEQUENCE [LARGE SCALE GENOMIC DNA]</scope>
    <source>
        <strain evidence="1 2">NCTC10126</strain>
    </source>
</reference>
<organism evidence="1 2">
    <name type="scientific">Mycoplasmopsis caviae</name>
    <dbReference type="NCBI Taxonomy" id="55603"/>
    <lineage>
        <taxon>Bacteria</taxon>
        <taxon>Bacillati</taxon>
        <taxon>Mycoplasmatota</taxon>
        <taxon>Mycoplasmoidales</taxon>
        <taxon>Metamycoplasmataceae</taxon>
        <taxon>Mycoplasmopsis</taxon>
    </lineage>
</organism>
<evidence type="ECO:0000313" key="1">
    <source>
        <dbReference type="EMBL" id="VDR41948.1"/>
    </source>
</evidence>
<sequence>MSKIYNLKNKFFKDTKIIKKLKFAIVPLSLSLALPLVSCNCQSKQNNIKNINEYASNIEVSIPDENSKTIEDINSIDDFSFTNFDKTFYNLTEYKIEKNTINNSLTLTFKVRDIFGNLSKTQTKRFNNFKSKTKTNHAKEIDDSTQNVSFDVINKNTKKNNSIKSLNDFKIYNLNETKYSIYDLNITYPDSTSIKIYYTIKRNSDNKLGSRREQTINGFKNELTPNDAISSLRVSLVNANSTYEEINSKQLTAFSISSYDESKFKVSLDKLTKSGTLLTATFSLTSLLDSNKKVTKDFHFTLVVNLNPQDIDATKKMLNELANASKPILLVENEYADKIIANYESNHFFSFKNLNSSTTHKITKVEKVSDDKIKVHYTFQNLDNNVVSDEHSETITLKSKEETLKSYTDYIKQKDTNVPDYSDEYKDSQNREVHVHNYSNFDKYRDENSNIRSVFYGHKNYTSGLTNSSYTRTSQIGNDEAEIKELQDLVTKLNSDYSNLSYNLRSQYFNANNMTEALLNWYRDSWIDYIYTNVDLDTFDFPSEINWTDGIIKNKEKYKNRKFIKLYSMDKMDGPWHYPKLISNQSEKIKLYNFIKNGLAQIKRHMSDVDKLYAAERYVTDYLTYVMASMPTGIFKSIETKLGVCHHYGSLTALLLNFAGVQAFPYPIHNGVHQILAVNLRTKKHPDKPKWYFSDPTEVEEAVSGSLASGKYEYTRMPRWGTNSLLMDHNIYPDTIRASNFVLNHMLPWFKLSDPEYGGDNSFYKDSIFSTLEDRSNKMLTDNGIELVEKSSSGGLTRFFYHKDSWYTISSFKQNNKRKTGLFKFSLYDKKIKLVKDGDNIIDSNDEVAKIIELKDNYLYSLTFQENNFLYHYFGDNSTKKHYLKVYDLSKNSSQNVITKDITSELEPLNPSVSTIDFYVSDKNVVFYRYNQSLDDARGSDNPLKTNSDITKVIINDTQLTNIEEAKNNETLLNKLQLTRMLFGSFMYSDSKDWDIYLPLNARDEFNNLRKEIEAKTLESGFNLFDTNLYTSYADKIDQAYNKLLEIAYTKYDKVEIYKQIDLPSSININKQHLGDFGLKLNYKVGNYIHLKEKDNNMHMNYDVYFSETKPNNLNDESKIVLKNVTANDLFLRRELLQKSGYVWIKGYFALAKNKHLFSNIAQINVDSKWHWNDSIINDTNQGWYNVNVNLTSSNFNQPINLQTITSFSGDTSSIKSVKAKLYRIYKNQKTLINEQSFNTANNSSISHQIKPANIEPGCYYWEFVVTDNFGKHTFVNSNRYLSITENDSTNFDAQSYFNK</sequence>
<keyword evidence="1" id="KW-0449">Lipoprotein</keyword>
<dbReference type="EMBL" id="UZVY01000001">
    <property type="protein sequence ID" value="VDR41948.1"/>
    <property type="molecule type" value="Genomic_DNA"/>
</dbReference>